<dbReference type="RefSeq" id="WP_111251031.1">
    <property type="nucleotide sequence ID" value="NZ_QKWH01000006.1"/>
</dbReference>
<dbReference type="InterPro" id="IPR058548">
    <property type="entry name" value="MlaB-like_STAS"/>
</dbReference>
<comment type="caution">
    <text evidence="2">The sequence shown here is derived from an EMBL/GenBank/DDBJ whole genome shotgun (WGS) entry which is preliminary data.</text>
</comment>
<feature type="domain" description="STAS" evidence="1">
    <location>
        <begin position="24"/>
        <end position="84"/>
    </location>
</feature>
<sequence>MSALSHPLPPHPRAYGVVANTDSLTFTGELDAAALHHCDEHVDGMVPAHEPVVDLAGVTFFDVAGLRLLLRLDGAARGGIRLRLPPPCVRLVLELCDLGGRFRTASAA</sequence>
<evidence type="ECO:0000313" key="2">
    <source>
        <dbReference type="EMBL" id="PZR52898.1"/>
    </source>
</evidence>
<gene>
    <name evidence="2" type="ORF">DNL40_09565</name>
</gene>
<dbReference type="PROSITE" id="PS50801">
    <property type="entry name" value="STAS"/>
    <property type="match status" value="1"/>
</dbReference>
<dbReference type="Gene3D" id="3.30.750.24">
    <property type="entry name" value="STAS domain"/>
    <property type="match status" value="1"/>
</dbReference>
<evidence type="ECO:0000313" key="3">
    <source>
        <dbReference type="Proteomes" id="UP000248783"/>
    </source>
</evidence>
<protein>
    <recommendedName>
        <fullName evidence="1">STAS domain-containing protein</fullName>
    </recommendedName>
</protein>
<dbReference type="EMBL" id="QKWH01000006">
    <property type="protein sequence ID" value="PZR52898.1"/>
    <property type="molecule type" value="Genomic_DNA"/>
</dbReference>
<dbReference type="Proteomes" id="UP000248783">
    <property type="component" value="Unassembled WGS sequence"/>
</dbReference>
<dbReference type="AlphaFoldDB" id="A0A2W5XSN1"/>
<organism evidence="2 3">
    <name type="scientific">Xylanimonas oleitrophica</name>
    <dbReference type="NCBI Taxonomy" id="2607479"/>
    <lineage>
        <taxon>Bacteria</taxon>
        <taxon>Bacillati</taxon>
        <taxon>Actinomycetota</taxon>
        <taxon>Actinomycetes</taxon>
        <taxon>Micrococcales</taxon>
        <taxon>Promicromonosporaceae</taxon>
        <taxon>Xylanimonas</taxon>
    </lineage>
</organism>
<reference evidence="2 3" key="1">
    <citation type="submission" date="2018-06" db="EMBL/GenBank/DDBJ databases">
        <title>Whole genome sequencing of a novel hydrocarbon degrading bacterial strain, PW21 isolated from oil contaminated produced water sample.</title>
        <authorList>
            <person name="Nagkirti P."/>
            <person name="Shaikh A."/>
            <person name="Gowdaman V."/>
            <person name="Engineer A.E."/>
            <person name="Dagar S."/>
            <person name="Dhakephalkar P.K."/>
        </authorList>
    </citation>
    <scope>NUCLEOTIDE SEQUENCE [LARGE SCALE GENOMIC DNA]</scope>
    <source>
        <strain evidence="2 3">PW21</strain>
    </source>
</reference>
<dbReference type="Pfam" id="PF13466">
    <property type="entry name" value="STAS_2"/>
    <property type="match status" value="1"/>
</dbReference>
<evidence type="ECO:0000259" key="1">
    <source>
        <dbReference type="PROSITE" id="PS50801"/>
    </source>
</evidence>
<dbReference type="InterPro" id="IPR036513">
    <property type="entry name" value="STAS_dom_sf"/>
</dbReference>
<keyword evidence="3" id="KW-1185">Reference proteome</keyword>
<name>A0A2W5XSN1_9MICO</name>
<accession>A0A2W5XSN1</accession>
<dbReference type="InterPro" id="IPR002645">
    <property type="entry name" value="STAS_dom"/>
</dbReference>
<dbReference type="SUPFAM" id="SSF52091">
    <property type="entry name" value="SpoIIaa-like"/>
    <property type="match status" value="1"/>
</dbReference>
<proteinExistence type="predicted"/>